<dbReference type="GO" id="GO:0015910">
    <property type="term" value="P:long-chain fatty acid import into peroxisome"/>
    <property type="evidence" value="ECO:0007669"/>
    <property type="project" value="TreeGrafter"/>
</dbReference>
<feature type="domain" description="ABC transmembrane type-1" evidence="5">
    <location>
        <begin position="54"/>
        <end position="273"/>
    </location>
</feature>
<evidence type="ECO:0000256" key="3">
    <source>
        <dbReference type="ARBA" id="ARBA00022989"/>
    </source>
</evidence>
<dbReference type="InterPro" id="IPR011527">
    <property type="entry name" value="ABC1_TM_dom"/>
</dbReference>
<evidence type="ECO:0000259" key="5">
    <source>
        <dbReference type="Pfam" id="PF06472"/>
    </source>
</evidence>
<dbReference type="PANTHER" id="PTHR11384:SF56">
    <property type="entry name" value="ABC TRANSPORTER D FAMILY MEMBER 1"/>
    <property type="match status" value="1"/>
</dbReference>
<dbReference type="GO" id="GO:0140359">
    <property type="term" value="F:ABC-type transporter activity"/>
    <property type="evidence" value="ECO:0007669"/>
    <property type="project" value="InterPro"/>
</dbReference>
<dbReference type="EMBL" id="JAMSHJ010000007">
    <property type="protein sequence ID" value="KAI5387231.1"/>
    <property type="molecule type" value="Genomic_DNA"/>
</dbReference>
<dbReference type="GO" id="GO:0005324">
    <property type="term" value="F:long-chain fatty acid transmembrane transporter activity"/>
    <property type="evidence" value="ECO:0007669"/>
    <property type="project" value="TreeGrafter"/>
</dbReference>
<keyword evidence="7" id="KW-1185">Reference proteome</keyword>
<keyword evidence="3" id="KW-1133">Transmembrane helix</keyword>
<evidence type="ECO:0000256" key="1">
    <source>
        <dbReference type="ARBA" id="ARBA00022448"/>
    </source>
</evidence>
<dbReference type="GO" id="GO:0007031">
    <property type="term" value="P:peroxisome organization"/>
    <property type="evidence" value="ECO:0007669"/>
    <property type="project" value="TreeGrafter"/>
</dbReference>
<dbReference type="PANTHER" id="PTHR11384">
    <property type="entry name" value="ATP-BINDING CASSETTE, SUB-FAMILY D MEMBER"/>
    <property type="match status" value="1"/>
</dbReference>
<protein>
    <recommendedName>
        <fullName evidence="5">ABC transmembrane type-1 domain-containing protein</fullName>
    </recommendedName>
</protein>
<keyword evidence="4" id="KW-0472">Membrane</keyword>
<dbReference type="Gramene" id="Psat07G0339500-T1">
    <property type="protein sequence ID" value="KAI5387231.1"/>
    <property type="gene ID" value="KIW84_073395"/>
</dbReference>
<dbReference type="InterPro" id="IPR050835">
    <property type="entry name" value="ABC_transporter_sub-D"/>
</dbReference>
<evidence type="ECO:0000313" key="6">
    <source>
        <dbReference type="EMBL" id="KAI5387231.1"/>
    </source>
</evidence>
<keyword evidence="2" id="KW-0812">Transmembrane</keyword>
<organism evidence="6 7">
    <name type="scientific">Pisum sativum</name>
    <name type="common">Garden pea</name>
    <name type="synonym">Lathyrus oleraceus</name>
    <dbReference type="NCBI Taxonomy" id="3888"/>
    <lineage>
        <taxon>Eukaryota</taxon>
        <taxon>Viridiplantae</taxon>
        <taxon>Streptophyta</taxon>
        <taxon>Embryophyta</taxon>
        <taxon>Tracheophyta</taxon>
        <taxon>Spermatophyta</taxon>
        <taxon>Magnoliopsida</taxon>
        <taxon>eudicotyledons</taxon>
        <taxon>Gunneridae</taxon>
        <taxon>Pentapetalae</taxon>
        <taxon>rosids</taxon>
        <taxon>fabids</taxon>
        <taxon>Fabales</taxon>
        <taxon>Fabaceae</taxon>
        <taxon>Papilionoideae</taxon>
        <taxon>50 kb inversion clade</taxon>
        <taxon>NPAAA clade</taxon>
        <taxon>Hologalegina</taxon>
        <taxon>IRL clade</taxon>
        <taxon>Fabeae</taxon>
        <taxon>Lathyrus</taxon>
    </lineage>
</organism>
<sequence length="306" mass="33953">MSKTNSTFPSSKAESYISEVICSSPSTNHTIFPYIVPQLHGNTRIFPLRLDAMCKVLVLTVFDKQGAQLLVVSLLVVSRTWVSDHIASLNGTTVKFVLEQDKVAFIQLIGLSVLQSATSSFIAPSIRHLTVRLALGWRIRLTQHLLQNYLRSNVFYKVFHMASKSVDADQRITQDLERLTTDLSGLVTGLVKPSIDILWFTCRMKMLTGQRGVAIHYVYMLLVLGVLRTVTPDSGEGIFRFMHERLCTHAESVTFFGGGAREKSMLLSLFYTMEHKGDRASISTQGPASTGVAGLVRLTGDLGNRL</sequence>
<dbReference type="GO" id="GO:0042760">
    <property type="term" value="P:very long-chain fatty acid catabolic process"/>
    <property type="evidence" value="ECO:0007669"/>
    <property type="project" value="TreeGrafter"/>
</dbReference>
<name>A0A9D4ZWK7_PEA</name>
<dbReference type="AlphaFoldDB" id="A0A9D4ZWK7"/>
<dbReference type="Pfam" id="PF06472">
    <property type="entry name" value="ABC_membrane_2"/>
    <property type="match status" value="1"/>
</dbReference>
<accession>A0A9D4ZWK7</accession>
<keyword evidence="1" id="KW-0813">Transport</keyword>
<comment type="caution">
    <text evidence="6">The sequence shown here is derived from an EMBL/GenBank/DDBJ whole genome shotgun (WGS) entry which is preliminary data.</text>
</comment>
<dbReference type="GO" id="GO:0005524">
    <property type="term" value="F:ATP binding"/>
    <property type="evidence" value="ECO:0007669"/>
    <property type="project" value="InterPro"/>
</dbReference>
<dbReference type="GO" id="GO:0005778">
    <property type="term" value="C:peroxisomal membrane"/>
    <property type="evidence" value="ECO:0007669"/>
    <property type="project" value="TreeGrafter"/>
</dbReference>
<reference evidence="6 7" key="1">
    <citation type="journal article" date="2022" name="Nat. Genet.">
        <title>Improved pea reference genome and pan-genome highlight genomic features and evolutionary characteristics.</title>
        <authorList>
            <person name="Yang T."/>
            <person name="Liu R."/>
            <person name="Luo Y."/>
            <person name="Hu S."/>
            <person name="Wang D."/>
            <person name="Wang C."/>
            <person name="Pandey M.K."/>
            <person name="Ge S."/>
            <person name="Xu Q."/>
            <person name="Li N."/>
            <person name="Li G."/>
            <person name="Huang Y."/>
            <person name="Saxena R.K."/>
            <person name="Ji Y."/>
            <person name="Li M."/>
            <person name="Yan X."/>
            <person name="He Y."/>
            <person name="Liu Y."/>
            <person name="Wang X."/>
            <person name="Xiang C."/>
            <person name="Varshney R.K."/>
            <person name="Ding H."/>
            <person name="Gao S."/>
            <person name="Zong X."/>
        </authorList>
    </citation>
    <scope>NUCLEOTIDE SEQUENCE [LARGE SCALE GENOMIC DNA]</scope>
    <source>
        <strain evidence="6 7">cv. Zhongwan 6</strain>
    </source>
</reference>
<gene>
    <name evidence="6" type="ORF">KIW84_073395</name>
</gene>
<evidence type="ECO:0000256" key="2">
    <source>
        <dbReference type="ARBA" id="ARBA00022692"/>
    </source>
</evidence>
<evidence type="ECO:0000313" key="7">
    <source>
        <dbReference type="Proteomes" id="UP001058974"/>
    </source>
</evidence>
<proteinExistence type="predicted"/>
<dbReference type="GO" id="GO:0006635">
    <property type="term" value="P:fatty acid beta-oxidation"/>
    <property type="evidence" value="ECO:0007669"/>
    <property type="project" value="TreeGrafter"/>
</dbReference>
<dbReference type="Proteomes" id="UP001058974">
    <property type="component" value="Chromosome 7"/>
</dbReference>
<evidence type="ECO:0000256" key="4">
    <source>
        <dbReference type="ARBA" id="ARBA00023136"/>
    </source>
</evidence>